<dbReference type="AlphaFoldDB" id="X0GUQ9"/>
<reference evidence="1" key="2">
    <citation type="submission" date="2014-03" db="EMBL/GenBank/DDBJ databases">
        <title>The Genome Annotation of Fusarium oxysporum PHW808.</title>
        <authorList>
            <consortium name="The Broad Institute Genomics Platform"/>
            <person name="Ma L.-J."/>
            <person name="Corby-Kistler H."/>
            <person name="Broz K."/>
            <person name="Gale L.R."/>
            <person name="Jonkers W."/>
            <person name="O'Donnell K."/>
            <person name="Ploetz R."/>
            <person name="Steinberg C."/>
            <person name="Schwartz D.C."/>
            <person name="VanEtten H."/>
            <person name="Zhou S."/>
            <person name="Young S.K."/>
            <person name="Zeng Q."/>
            <person name="Gargeya S."/>
            <person name="Fitzgerald M."/>
            <person name="Abouelleil A."/>
            <person name="Alvarado L."/>
            <person name="Chapman S.B."/>
            <person name="Gainer-Dewar J."/>
            <person name="Goldberg J."/>
            <person name="Griggs A."/>
            <person name="Gujja S."/>
            <person name="Hansen M."/>
            <person name="Howarth C."/>
            <person name="Imamovic A."/>
            <person name="Ireland A."/>
            <person name="Larimer J."/>
            <person name="McCowan C."/>
            <person name="Murphy C."/>
            <person name="Pearson M."/>
            <person name="Poon T.W."/>
            <person name="Priest M."/>
            <person name="Roberts A."/>
            <person name="Saif S."/>
            <person name="Shea T."/>
            <person name="Sykes S."/>
            <person name="Wortman J."/>
            <person name="Nusbaum C."/>
            <person name="Birren B."/>
        </authorList>
    </citation>
    <scope>NUCLEOTIDE SEQUENCE</scope>
    <source>
        <strain evidence="1">54008</strain>
    </source>
</reference>
<dbReference type="Proteomes" id="UP000030676">
    <property type="component" value="Unassembled WGS sequence"/>
</dbReference>
<proteinExistence type="predicted"/>
<name>X0GUQ9_FUSOX</name>
<dbReference type="HOGENOM" id="CLU_2794084_0_0_1"/>
<evidence type="ECO:0000313" key="1">
    <source>
        <dbReference type="EMBL" id="EXL63591.1"/>
    </source>
</evidence>
<protein>
    <submittedName>
        <fullName evidence="1">Uncharacterized protein</fullName>
    </submittedName>
</protein>
<dbReference type="EMBL" id="KK035036">
    <property type="protein sequence ID" value="EXL63591.1"/>
    <property type="molecule type" value="Genomic_DNA"/>
</dbReference>
<reference evidence="1" key="1">
    <citation type="submission" date="2011-11" db="EMBL/GenBank/DDBJ databases">
        <title>The Genome Sequence of Fusarium oxysporum PHW808.</title>
        <authorList>
            <consortium name="The Broad Institute Genome Sequencing Platform"/>
            <person name="Ma L.-J."/>
            <person name="Gale L.R."/>
            <person name="Schwartz D.C."/>
            <person name="Zhou S."/>
            <person name="Corby-Kistler H."/>
            <person name="Young S.K."/>
            <person name="Zeng Q."/>
            <person name="Gargeya S."/>
            <person name="Fitzgerald M."/>
            <person name="Haas B."/>
            <person name="Abouelleil A."/>
            <person name="Alvarado L."/>
            <person name="Arachchi H.M."/>
            <person name="Berlin A."/>
            <person name="Brown A."/>
            <person name="Chapman S.B."/>
            <person name="Chen Z."/>
            <person name="Dunbar C."/>
            <person name="Freedman E."/>
            <person name="Gearin G."/>
            <person name="Goldberg J."/>
            <person name="Griggs A."/>
            <person name="Gujja S."/>
            <person name="Heiman D."/>
            <person name="Howarth C."/>
            <person name="Larson L."/>
            <person name="Lui A."/>
            <person name="MacDonald P.J.P."/>
            <person name="Montmayeur A."/>
            <person name="Murphy C."/>
            <person name="Neiman D."/>
            <person name="Pearson M."/>
            <person name="Priest M."/>
            <person name="Roberts A."/>
            <person name="Saif S."/>
            <person name="Shea T."/>
            <person name="Shenoy N."/>
            <person name="Sisk P."/>
            <person name="Stolte C."/>
            <person name="Sykes S."/>
            <person name="Wortman J."/>
            <person name="Nusbaum C."/>
            <person name="Birren B."/>
        </authorList>
    </citation>
    <scope>NUCLEOTIDE SEQUENCE [LARGE SCALE GENOMIC DNA]</scope>
    <source>
        <strain evidence="1">54008</strain>
    </source>
</reference>
<sequence>MPNGDWHAHQMGAMEASGTSRINCKSKLTWLVRDGPGRGLDSQQTGLSGTAYGILATMRSGFFEIQIK</sequence>
<accession>X0GUQ9</accession>
<gene>
    <name evidence="1" type="ORF">FOPG_20135</name>
</gene>
<organism evidence="1">
    <name type="scientific">Fusarium oxysporum f. sp. conglutinans race 2 54008</name>
    <dbReference type="NCBI Taxonomy" id="1089457"/>
    <lineage>
        <taxon>Eukaryota</taxon>
        <taxon>Fungi</taxon>
        <taxon>Dikarya</taxon>
        <taxon>Ascomycota</taxon>
        <taxon>Pezizomycotina</taxon>
        <taxon>Sordariomycetes</taxon>
        <taxon>Hypocreomycetidae</taxon>
        <taxon>Hypocreales</taxon>
        <taxon>Nectriaceae</taxon>
        <taxon>Fusarium</taxon>
        <taxon>Fusarium oxysporum species complex</taxon>
    </lineage>
</organism>